<dbReference type="EMBL" id="MU404353">
    <property type="protein sequence ID" value="KAI1614377.1"/>
    <property type="molecule type" value="Genomic_DNA"/>
</dbReference>
<evidence type="ECO:0000256" key="2">
    <source>
        <dbReference type="ARBA" id="ARBA00009759"/>
    </source>
</evidence>
<organism evidence="11 12">
    <name type="scientific">Exophiala viscosa</name>
    <dbReference type="NCBI Taxonomy" id="2486360"/>
    <lineage>
        <taxon>Eukaryota</taxon>
        <taxon>Fungi</taxon>
        <taxon>Dikarya</taxon>
        <taxon>Ascomycota</taxon>
        <taxon>Pezizomycotina</taxon>
        <taxon>Eurotiomycetes</taxon>
        <taxon>Chaetothyriomycetidae</taxon>
        <taxon>Chaetothyriales</taxon>
        <taxon>Herpotrichiellaceae</taxon>
        <taxon>Exophiala</taxon>
    </lineage>
</organism>
<reference evidence="11" key="1">
    <citation type="journal article" date="2022" name="bioRxiv">
        <title>Deciphering the potential niche of two novel black yeast fungi from a biological soil crust based on their genomes, phenotypes, and melanin regulation.</title>
        <authorList>
            <consortium name="DOE Joint Genome Institute"/>
            <person name="Carr E.C."/>
            <person name="Barton Q."/>
            <person name="Grambo S."/>
            <person name="Sullivan M."/>
            <person name="Renfro C.M."/>
            <person name="Kuo A."/>
            <person name="Pangilinan J."/>
            <person name="Lipzen A."/>
            <person name="Keymanesh K."/>
            <person name="Savage E."/>
            <person name="Barry K."/>
            <person name="Grigoriev I.V."/>
            <person name="Riekhof W.R."/>
            <person name="Harris S.S."/>
        </authorList>
    </citation>
    <scope>NUCLEOTIDE SEQUENCE</scope>
    <source>
        <strain evidence="11">JF 03-4F</strain>
    </source>
</reference>
<dbReference type="InterPro" id="IPR020550">
    <property type="entry name" value="Inositol_monophosphatase_CS"/>
</dbReference>
<dbReference type="Proteomes" id="UP001203852">
    <property type="component" value="Unassembled WGS sequence"/>
</dbReference>
<dbReference type="Pfam" id="PF00459">
    <property type="entry name" value="Inositol_P"/>
    <property type="match status" value="1"/>
</dbReference>
<comment type="caution">
    <text evidence="11">The sequence shown here is derived from an EMBL/GenBank/DDBJ whole genome shotgun (WGS) entry which is preliminary data.</text>
</comment>
<dbReference type="NCBIfam" id="TIGR01330">
    <property type="entry name" value="bisphos_HAL2"/>
    <property type="match status" value="1"/>
</dbReference>
<dbReference type="GO" id="GO:0046872">
    <property type="term" value="F:metal ion binding"/>
    <property type="evidence" value="ECO:0007669"/>
    <property type="project" value="UniProtKB-UniRule"/>
</dbReference>
<dbReference type="SUPFAM" id="SSF56655">
    <property type="entry name" value="Carbohydrate phosphatase"/>
    <property type="match status" value="1"/>
</dbReference>
<dbReference type="PANTHER" id="PTHR43200">
    <property type="entry name" value="PHOSPHATASE"/>
    <property type="match status" value="1"/>
</dbReference>
<feature type="binding site" evidence="9">
    <location>
        <position position="143"/>
    </location>
    <ligand>
        <name>Mg(2+)</name>
        <dbReference type="ChEBI" id="CHEBI:18420"/>
        <label>1</label>
        <note>catalytic</note>
    </ligand>
</feature>
<dbReference type="EC" id="3.1.3.7" evidence="3 10"/>
<evidence type="ECO:0000256" key="5">
    <source>
        <dbReference type="ARBA" id="ARBA00022801"/>
    </source>
</evidence>
<comment type="cofactor">
    <cofactor evidence="1 9 10">
        <name>Mg(2+)</name>
        <dbReference type="ChEBI" id="CHEBI:18420"/>
    </cofactor>
</comment>
<evidence type="ECO:0000256" key="7">
    <source>
        <dbReference type="ARBA" id="ARBA00044479"/>
    </source>
</evidence>
<evidence type="ECO:0000256" key="6">
    <source>
        <dbReference type="ARBA" id="ARBA00022842"/>
    </source>
</evidence>
<dbReference type="InterPro" id="IPR051090">
    <property type="entry name" value="Inositol_monoP_superfamily"/>
</dbReference>
<sequence>MEVAASGWEDEYRIALLAVQRAVILTKTVLSNVDKGALTKEDNSPVTIADFGAQAPQALLIDAVHRNFHDDGFVGEESADALRKDAQLCERVWELVRTTCLDDDEGNLILGNLETKKEMLDAIDRGSRSDGRSKGRVWVLDPIDGTQAFVNGGQYAVALAMVEDGVQRVGVLGCPNLGLDQVDRGEVGDSTYQKDGTCVMLSAVRGHGSYIRPLSQGKLLPARKIEQPARTGPVLKFVDSSKSRTTDLQRHRRVAANLGSTWPGSEVLSLQMRYVAITTGNCDAMIRIPRDETYREPVWDHAGGALILEEAGGRVTDLNGQQVDFGQGRRLQNNHGLVAALKDAHTTVLAAVQGNSQQGGE</sequence>
<evidence type="ECO:0000256" key="1">
    <source>
        <dbReference type="ARBA" id="ARBA00001946"/>
    </source>
</evidence>
<accession>A0AAN6IDY0</accession>
<name>A0AAN6IDY0_9EURO</name>
<feature type="binding site" evidence="9">
    <location>
        <position position="300"/>
    </location>
    <ligand>
        <name>Mg(2+)</name>
        <dbReference type="ChEBI" id="CHEBI:18420"/>
        <label>1</label>
        <note>catalytic</note>
    </ligand>
</feature>
<dbReference type="AlphaFoldDB" id="A0AAN6IDY0"/>
<feature type="binding site" evidence="9">
    <location>
        <position position="76"/>
    </location>
    <ligand>
        <name>Mg(2+)</name>
        <dbReference type="ChEBI" id="CHEBI:18420"/>
        <label>1</label>
        <note>catalytic</note>
    </ligand>
</feature>
<feature type="binding site" evidence="9">
    <location>
        <position position="144"/>
    </location>
    <ligand>
        <name>Mg(2+)</name>
        <dbReference type="ChEBI" id="CHEBI:18420"/>
        <label>1</label>
        <note>catalytic</note>
    </ligand>
</feature>
<evidence type="ECO:0000313" key="12">
    <source>
        <dbReference type="Proteomes" id="UP001203852"/>
    </source>
</evidence>
<proteinExistence type="inferred from homology"/>
<evidence type="ECO:0000256" key="10">
    <source>
        <dbReference type="RuleBase" id="RU368076"/>
    </source>
</evidence>
<dbReference type="GO" id="GO:0043647">
    <property type="term" value="P:inositol phosphate metabolic process"/>
    <property type="evidence" value="ECO:0007669"/>
    <property type="project" value="UniProtKB-UniRule"/>
</dbReference>
<dbReference type="Gene3D" id="3.30.540.10">
    <property type="entry name" value="Fructose-1,6-Bisphosphatase, subunit A, domain 1"/>
    <property type="match status" value="1"/>
</dbReference>
<dbReference type="GO" id="GO:0008441">
    <property type="term" value="F:3'(2'),5'-bisphosphate nucleotidase activity"/>
    <property type="evidence" value="ECO:0007669"/>
    <property type="project" value="UniProtKB-UniRule"/>
</dbReference>
<dbReference type="GO" id="GO:0046854">
    <property type="term" value="P:phosphatidylinositol phosphate biosynthetic process"/>
    <property type="evidence" value="ECO:0007669"/>
    <property type="project" value="InterPro"/>
</dbReference>
<keyword evidence="4 9" id="KW-0479">Metal-binding</keyword>
<dbReference type="InterPro" id="IPR006239">
    <property type="entry name" value="DPNP"/>
</dbReference>
<dbReference type="Gene3D" id="3.40.190.80">
    <property type="match status" value="1"/>
</dbReference>
<dbReference type="PANTHER" id="PTHR43200:SF2">
    <property type="entry name" value="3'(2'),5'-BISPHOSPHATE NUCLEOTIDASE"/>
    <property type="match status" value="1"/>
</dbReference>
<dbReference type="InterPro" id="IPR000760">
    <property type="entry name" value="Inositol_monophosphatase-like"/>
</dbReference>
<comment type="catalytic activity">
    <reaction evidence="7">
        <text>adenosine 3',5'-bisphosphate + H2O = AMP + phosphate</text>
        <dbReference type="Rhea" id="RHEA:10040"/>
        <dbReference type="ChEBI" id="CHEBI:15377"/>
        <dbReference type="ChEBI" id="CHEBI:43474"/>
        <dbReference type="ChEBI" id="CHEBI:58343"/>
        <dbReference type="ChEBI" id="CHEBI:456215"/>
        <dbReference type="EC" id="3.1.3.7"/>
    </reaction>
    <physiologicalReaction direction="left-to-right" evidence="7">
        <dbReference type="Rhea" id="RHEA:10041"/>
    </physiologicalReaction>
</comment>
<protein>
    <recommendedName>
        <fullName evidence="3 10">3'(2'),5'-bisphosphate nucleotidase</fullName>
        <ecNumber evidence="3 10">3.1.3.7</ecNumber>
    </recommendedName>
</protein>
<evidence type="ECO:0000313" key="11">
    <source>
        <dbReference type="EMBL" id="KAI1614377.1"/>
    </source>
</evidence>
<feature type="binding site" evidence="9">
    <location>
        <position position="141"/>
    </location>
    <ligand>
        <name>Mg(2+)</name>
        <dbReference type="ChEBI" id="CHEBI:18420"/>
        <label>1</label>
        <note>catalytic</note>
    </ligand>
</feature>
<evidence type="ECO:0000256" key="8">
    <source>
        <dbReference type="ARBA" id="ARBA00044484"/>
    </source>
</evidence>
<comment type="function">
    <text evidence="10">Converts adenosine 3'-phosphate 5'-phosphosulfate (PAPS) to adenosine 5'-phosphosulfate (APS) and 3'(2')-phosphoadenosine 5'-phosphate (PAP) to AMP.</text>
</comment>
<gene>
    <name evidence="11" type="ORF">EDD36DRAFT_225252</name>
</gene>
<keyword evidence="6 9" id="KW-0460">Magnesium</keyword>
<comment type="similarity">
    <text evidence="2 10">Belongs to the inositol monophosphatase superfamily.</text>
</comment>
<evidence type="ECO:0000256" key="3">
    <source>
        <dbReference type="ARBA" id="ARBA00012633"/>
    </source>
</evidence>
<evidence type="ECO:0000256" key="9">
    <source>
        <dbReference type="PIRSR" id="PIRSR600760-2"/>
    </source>
</evidence>
<dbReference type="PROSITE" id="PS00630">
    <property type="entry name" value="IMP_2"/>
    <property type="match status" value="1"/>
</dbReference>
<keyword evidence="12" id="KW-1185">Reference proteome</keyword>
<dbReference type="CDD" id="cd01517">
    <property type="entry name" value="PAP_phosphatase"/>
    <property type="match status" value="1"/>
</dbReference>
<dbReference type="GO" id="GO:0000103">
    <property type="term" value="P:sulfate assimilation"/>
    <property type="evidence" value="ECO:0007669"/>
    <property type="project" value="TreeGrafter"/>
</dbReference>
<evidence type="ECO:0000256" key="4">
    <source>
        <dbReference type="ARBA" id="ARBA00022723"/>
    </source>
</evidence>
<keyword evidence="5 10" id="KW-0378">Hydrolase</keyword>
<comment type="catalytic activity">
    <reaction evidence="8">
        <text>3'-phosphoadenylyl sulfate + H2O = adenosine 5'-phosphosulfate + phosphate</text>
        <dbReference type="Rhea" id="RHEA:77639"/>
        <dbReference type="ChEBI" id="CHEBI:15377"/>
        <dbReference type="ChEBI" id="CHEBI:43474"/>
        <dbReference type="ChEBI" id="CHEBI:58243"/>
        <dbReference type="ChEBI" id="CHEBI:58339"/>
        <dbReference type="EC" id="3.1.3.7"/>
    </reaction>
    <physiologicalReaction direction="left-to-right" evidence="8">
        <dbReference type="Rhea" id="RHEA:77640"/>
    </physiologicalReaction>
</comment>
<dbReference type="PROSITE" id="PS00629">
    <property type="entry name" value="IMP_1"/>
    <property type="match status" value="1"/>
</dbReference>
<dbReference type="InterPro" id="IPR020583">
    <property type="entry name" value="Inositol_monoP_metal-BS"/>
</dbReference>